<gene>
    <name evidence="2" type="ORF">EX30DRAFT_54958</name>
</gene>
<dbReference type="AlphaFoldDB" id="A0A4S2MVE3"/>
<reference evidence="2 3" key="1">
    <citation type="submission" date="2019-04" db="EMBL/GenBank/DDBJ databases">
        <title>Comparative genomics and transcriptomics to analyze fruiting body development in filamentous ascomycetes.</title>
        <authorList>
            <consortium name="DOE Joint Genome Institute"/>
            <person name="Lutkenhaus R."/>
            <person name="Traeger S."/>
            <person name="Breuer J."/>
            <person name="Kuo A."/>
            <person name="Lipzen A."/>
            <person name="Pangilinan J."/>
            <person name="Dilworth D."/>
            <person name="Sandor L."/>
            <person name="Poggeler S."/>
            <person name="Barry K."/>
            <person name="Grigoriev I.V."/>
            <person name="Nowrousian M."/>
        </authorList>
    </citation>
    <scope>NUCLEOTIDE SEQUENCE [LARGE SCALE GENOMIC DNA]</scope>
    <source>
        <strain evidence="2 3">CBS 389.68</strain>
    </source>
</reference>
<sequence>MLMNSQFDSLGVSGPGGLNPNHPPKGPLESSIQRVHGQKKRVQWKFRFFFFFPFSSSAVVVGWRSSGCCCSWVGITNRILNRSWRVILSFFFFSFLFHLALSLSLISISTSISLLCRSHVSSASCWDSCERLDMLNLMMLVVMMSSGHRGRRPKIYVPYGLAPRSASRFGLGWVGLGAVLIYSSPILYYTLHCTIVVLYAVCCRL</sequence>
<dbReference type="InParanoid" id="A0A4S2MVE3"/>
<keyword evidence="1" id="KW-1133">Transmembrane helix</keyword>
<proteinExistence type="predicted"/>
<dbReference type="Proteomes" id="UP000298138">
    <property type="component" value="Unassembled WGS sequence"/>
</dbReference>
<feature type="transmembrane region" description="Helical" evidence="1">
    <location>
        <begin position="171"/>
        <end position="201"/>
    </location>
</feature>
<accession>A0A4S2MVE3</accession>
<evidence type="ECO:0000256" key="1">
    <source>
        <dbReference type="SAM" id="Phobius"/>
    </source>
</evidence>
<organism evidence="2 3">
    <name type="scientific">Ascodesmis nigricans</name>
    <dbReference type="NCBI Taxonomy" id="341454"/>
    <lineage>
        <taxon>Eukaryota</taxon>
        <taxon>Fungi</taxon>
        <taxon>Dikarya</taxon>
        <taxon>Ascomycota</taxon>
        <taxon>Pezizomycotina</taxon>
        <taxon>Pezizomycetes</taxon>
        <taxon>Pezizales</taxon>
        <taxon>Ascodesmidaceae</taxon>
        <taxon>Ascodesmis</taxon>
    </lineage>
</organism>
<dbReference type="EMBL" id="ML220124">
    <property type="protein sequence ID" value="TGZ80589.1"/>
    <property type="molecule type" value="Genomic_DNA"/>
</dbReference>
<keyword evidence="3" id="KW-1185">Reference proteome</keyword>
<evidence type="ECO:0000313" key="2">
    <source>
        <dbReference type="EMBL" id="TGZ80589.1"/>
    </source>
</evidence>
<keyword evidence="1" id="KW-0812">Transmembrane</keyword>
<protein>
    <recommendedName>
        <fullName evidence="4">Transmembrane protein</fullName>
    </recommendedName>
</protein>
<keyword evidence="1" id="KW-0472">Membrane</keyword>
<evidence type="ECO:0000313" key="3">
    <source>
        <dbReference type="Proteomes" id="UP000298138"/>
    </source>
</evidence>
<feature type="transmembrane region" description="Helical" evidence="1">
    <location>
        <begin position="87"/>
        <end position="114"/>
    </location>
</feature>
<evidence type="ECO:0008006" key="4">
    <source>
        <dbReference type="Google" id="ProtNLM"/>
    </source>
</evidence>
<name>A0A4S2MVE3_9PEZI</name>